<protein>
    <recommendedName>
        <fullName evidence="26">Coagulation factor IXa</fullName>
    </recommendedName>
</protein>
<dbReference type="PANTHER" id="PTHR24278:SF31">
    <property type="entry name" value="COAGULATION FACTOR IX"/>
    <property type="match status" value="1"/>
</dbReference>
<feature type="compositionally biased region" description="Gly residues" evidence="20">
    <location>
        <begin position="109"/>
        <end position="120"/>
    </location>
</feature>
<dbReference type="InterPro" id="IPR035979">
    <property type="entry name" value="RBD_domain_sf"/>
</dbReference>
<dbReference type="InterPro" id="IPR001314">
    <property type="entry name" value="Peptidase_S1A"/>
</dbReference>
<dbReference type="PROSITE" id="PS00022">
    <property type="entry name" value="EGF_1"/>
    <property type="match status" value="1"/>
</dbReference>
<dbReference type="SMART" id="SM00179">
    <property type="entry name" value="EGF_CA"/>
    <property type="match status" value="1"/>
</dbReference>
<dbReference type="InterPro" id="IPR012677">
    <property type="entry name" value="Nucleotide-bd_a/b_plait_sf"/>
</dbReference>
<dbReference type="InterPro" id="IPR018097">
    <property type="entry name" value="EGF_Ca-bd_CS"/>
</dbReference>
<dbReference type="InterPro" id="IPR001254">
    <property type="entry name" value="Trypsin_dom"/>
</dbReference>
<evidence type="ECO:0000256" key="5">
    <source>
        <dbReference type="ARBA" id="ARBA00022553"/>
    </source>
</evidence>
<evidence type="ECO:0000313" key="25">
    <source>
        <dbReference type="Proteomes" id="UP000664991"/>
    </source>
</evidence>
<dbReference type="CDD" id="cd00054">
    <property type="entry name" value="EGF_CA"/>
    <property type="match status" value="1"/>
</dbReference>
<dbReference type="InterPro" id="IPR043504">
    <property type="entry name" value="Peptidase_S1_PA_chymotrypsin"/>
</dbReference>
<keyword evidence="10 19" id="KW-0720">Serine protease</keyword>
<dbReference type="GO" id="GO:0004252">
    <property type="term" value="F:serine-type endopeptidase activity"/>
    <property type="evidence" value="ECO:0007669"/>
    <property type="project" value="InterPro"/>
</dbReference>
<keyword evidence="15 17" id="KW-1015">Disulfide bond</keyword>
<dbReference type="PRINTS" id="PR00010">
    <property type="entry name" value="EGFBLOOD"/>
</dbReference>
<keyword evidence="13" id="KW-0094">Blood coagulation</keyword>
<dbReference type="Gene3D" id="2.10.25.10">
    <property type="entry name" value="Laminin"/>
    <property type="match status" value="2"/>
</dbReference>
<evidence type="ECO:0000256" key="1">
    <source>
        <dbReference type="ARBA" id="ARBA00004613"/>
    </source>
</evidence>
<dbReference type="GO" id="GO:0005788">
    <property type="term" value="C:endoplasmic reticulum lumen"/>
    <property type="evidence" value="ECO:0007669"/>
    <property type="project" value="UniProtKB-ARBA"/>
</dbReference>
<keyword evidence="2" id="KW-0301">Gamma-carboxyglutamic acid</keyword>
<dbReference type="InterPro" id="IPR018114">
    <property type="entry name" value="TRYPSIN_HIS"/>
</dbReference>
<dbReference type="FunFam" id="3.30.70.330:FF:000119">
    <property type="entry name" value="RNA-binding motif protein, X chromosome"/>
    <property type="match status" value="1"/>
</dbReference>
<evidence type="ECO:0008006" key="26">
    <source>
        <dbReference type="Google" id="ProtNLM"/>
    </source>
</evidence>
<comment type="caution">
    <text evidence="24">The sequence shown here is derived from an EMBL/GenBank/DDBJ whole genome shotgun (WGS) entry which is preliminary data.</text>
</comment>
<evidence type="ECO:0000256" key="14">
    <source>
        <dbReference type="ARBA" id="ARBA00023145"/>
    </source>
</evidence>
<evidence type="ECO:0000256" key="12">
    <source>
        <dbReference type="ARBA" id="ARBA00022884"/>
    </source>
</evidence>
<evidence type="ECO:0000256" key="4">
    <source>
        <dbReference type="ARBA" id="ARBA00022536"/>
    </source>
</evidence>
<dbReference type="InterPro" id="IPR000742">
    <property type="entry name" value="EGF"/>
</dbReference>
<dbReference type="PANTHER" id="PTHR24278">
    <property type="entry name" value="COAGULATION FACTOR"/>
    <property type="match status" value="1"/>
</dbReference>
<feature type="compositionally biased region" description="Basic and acidic residues" evidence="20">
    <location>
        <begin position="67"/>
        <end position="80"/>
    </location>
</feature>
<keyword evidence="8" id="KW-0356">Hemostasis</keyword>
<evidence type="ECO:0000256" key="16">
    <source>
        <dbReference type="ARBA" id="ARBA00023180"/>
    </source>
</evidence>
<dbReference type="EMBL" id="JAEMGP010000027">
    <property type="protein sequence ID" value="KAG5193969.1"/>
    <property type="molecule type" value="Genomic_DNA"/>
</dbReference>
<evidence type="ECO:0000256" key="6">
    <source>
        <dbReference type="ARBA" id="ARBA00022641"/>
    </source>
</evidence>
<keyword evidence="5" id="KW-0597">Phosphoprotein</keyword>
<keyword evidence="16" id="KW-0325">Glycoprotein</keyword>
<dbReference type="Gene3D" id="2.40.10.10">
    <property type="entry name" value="Trypsin-like serine proteases"/>
    <property type="match status" value="2"/>
</dbReference>
<dbReference type="PROSITE" id="PS00134">
    <property type="entry name" value="TRYPSIN_HIS"/>
    <property type="match status" value="1"/>
</dbReference>
<evidence type="ECO:0000256" key="2">
    <source>
        <dbReference type="ARBA" id="ARBA00022479"/>
    </source>
</evidence>
<dbReference type="SMART" id="SM00360">
    <property type="entry name" value="RRM"/>
    <property type="match status" value="1"/>
</dbReference>
<dbReference type="PROSITE" id="PS01186">
    <property type="entry name" value="EGF_2"/>
    <property type="match status" value="1"/>
</dbReference>
<dbReference type="PRINTS" id="PR00722">
    <property type="entry name" value="CHYMOTRYPSIN"/>
</dbReference>
<dbReference type="InterPro" id="IPR050442">
    <property type="entry name" value="Peptidase_S1_coag_factors"/>
</dbReference>
<comment type="caution">
    <text evidence="17">Lacks conserved residue(s) required for the propagation of feature annotation.</text>
</comment>
<evidence type="ECO:0000256" key="3">
    <source>
        <dbReference type="ARBA" id="ARBA00022525"/>
    </source>
</evidence>
<dbReference type="InterPro" id="IPR000504">
    <property type="entry name" value="RRM_dom"/>
</dbReference>
<dbReference type="FunFam" id="2.10.25.10:FF:000162">
    <property type="entry name" value="Coagulation factor X (Predicted)"/>
    <property type="match status" value="1"/>
</dbReference>
<accession>A0A835ZMK0</accession>
<dbReference type="PROSITE" id="PS50240">
    <property type="entry name" value="TRYPSIN_DOM"/>
    <property type="match status" value="1"/>
</dbReference>
<organism evidence="24 25">
    <name type="scientific">Ovis aries</name>
    <name type="common">Sheep</name>
    <dbReference type="NCBI Taxonomy" id="9940"/>
    <lineage>
        <taxon>Eukaryota</taxon>
        <taxon>Metazoa</taxon>
        <taxon>Chordata</taxon>
        <taxon>Craniata</taxon>
        <taxon>Vertebrata</taxon>
        <taxon>Euteleostomi</taxon>
        <taxon>Mammalia</taxon>
        <taxon>Eutheria</taxon>
        <taxon>Laurasiatheria</taxon>
        <taxon>Artiodactyla</taxon>
        <taxon>Ruminantia</taxon>
        <taxon>Pecora</taxon>
        <taxon>Bovidae</taxon>
        <taxon>Caprinae</taxon>
        <taxon>Ovis</taxon>
    </lineage>
</organism>
<reference evidence="24 25" key="1">
    <citation type="submission" date="2020-12" db="EMBL/GenBank/DDBJ databases">
        <title>De novo assembly of Tibetan sheep genome.</title>
        <authorList>
            <person name="Li X."/>
        </authorList>
    </citation>
    <scope>NUCLEOTIDE SEQUENCE [LARGE SCALE GENOMIC DNA]</scope>
    <source>
        <tissue evidence="24">Heart</tissue>
    </source>
</reference>
<evidence type="ECO:0000313" key="24">
    <source>
        <dbReference type="EMBL" id="KAG5193969.1"/>
    </source>
</evidence>
<feature type="domain" description="RRM" evidence="22">
    <location>
        <begin position="8"/>
        <end position="86"/>
    </location>
</feature>
<keyword evidence="12 18" id="KW-0694">RNA-binding</keyword>
<evidence type="ECO:0000259" key="22">
    <source>
        <dbReference type="PROSITE" id="PS50102"/>
    </source>
</evidence>
<gene>
    <name evidence="24" type="ORF">JEQ12_020330</name>
</gene>
<proteinExistence type="predicted"/>
<dbReference type="InterPro" id="IPR009003">
    <property type="entry name" value="Peptidase_S1_PA"/>
</dbReference>
<evidence type="ECO:0000256" key="13">
    <source>
        <dbReference type="ARBA" id="ARBA00023084"/>
    </source>
</evidence>
<dbReference type="GO" id="GO:0005615">
    <property type="term" value="C:extracellular space"/>
    <property type="evidence" value="ECO:0007669"/>
    <property type="project" value="TreeGrafter"/>
</dbReference>
<dbReference type="Pfam" id="PF14670">
    <property type="entry name" value="FXa_inhibition"/>
    <property type="match status" value="1"/>
</dbReference>
<dbReference type="CDD" id="cd00190">
    <property type="entry name" value="Tryp_SPc"/>
    <property type="match status" value="1"/>
</dbReference>
<dbReference type="SUPFAM" id="SSF54928">
    <property type="entry name" value="RNA-binding domain, RBD"/>
    <property type="match status" value="1"/>
</dbReference>
<dbReference type="Pfam" id="PF00076">
    <property type="entry name" value="RRM_1"/>
    <property type="match status" value="1"/>
</dbReference>
<dbReference type="SMART" id="SM00361">
    <property type="entry name" value="RRM_1"/>
    <property type="match status" value="1"/>
</dbReference>
<dbReference type="Pfam" id="PF00008">
    <property type="entry name" value="EGF"/>
    <property type="match status" value="1"/>
</dbReference>
<dbReference type="SMART" id="SM00020">
    <property type="entry name" value="Tryp_SPc"/>
    <property type="match status" value="1"/>
</dbReference>
<dbReference type="GO" id="GO:0005509">
    <property type="term" value="F:calcium ion binding"/>
    <property type="evidence" value="ECO:0007669"/>
    <property type="project" value="InterPro"/>
</dbReference>
<dbReference type="AlphaFoldDB" id="A0A835ZMK0"/>
<feature type="disulfide bond" evidence="17">
    <location>
        <begin position="524"/>
        <end position="533"/>
    </location>
</feature>
<dbReference type="InterPro" id="IPR033116">
    <property type="entry name" value="TRYPSIN_SER"/>
</dbReference>
<dbReference type="CDD" id="cd12382">
    <property type="entry name" value="RRM_RBMX_like"/>
    <property type="match status" value="1"/>
</dbReference>
<evidence type="ECO:0000256" key="18">
    <source>
        <dbReference type="PROSITE-ProRule" id="PRU00176"/>
    </source>
</evidence>
<comment type="subcellular location">
    <subcellularLocation>
        <location evidence="1">Secreted</location>
    </subcellularLocation>
</comment>
<evidence type="ECO:0000256" key="7">
    <source>
        <dbReference type="ARBA" id="ARBA00022670"/>
    </source>
</evidence>
<dbReference type="InterPro" id="IPR000152">
    <property type="entry name" value="EGF-type_Asp/Asn_hydroxyl_site"/>
</dbReference>
<dbReference type="GO" id="GO:0031638">
    <property type="term" value="P:zymogen activation"/>
    <property type="evidence" value="ECO:0007669"/>
    <property type="project" value="TreeGrafter"/>
</dbReference>
<dbReference type="InterPro" id="IPR003954">
    <property type="entry name" value="RRM_euk-type"/>
</dbReference>
<dbReference type="Gene3D" id="3.30.70.330">
    <property type="match status" value="1"/>
</dbReference>
<keyword evidence="6" id="KW-0765">Sulfation</keyword>
<dbReference type="FunFam" id="2.40.10.10:FF:000003">
    <property type="entry name" value="Transmembrane serine protease 3"/>
    <property type="match status" value="1"/>
</dbReference>
<dbReference type="Proteomes" id="UP000664991">
    <property type="component" value="Unassembled WGS sequence"/>
</dbReference>
<keyword evidence="7 19" id="KW-0645">Protease</keyword>
<dbReference type="PROSITE" id="PS00135">
    <property type="entry name" value="TRYPSIN_SER"/>
    <property type="match status" value="1"/>
</dbReference>
<dbReference type="SUPFAM" id="SSF50494">
    <property type="entry name" value="Trypsin-like serine proteases"/>
    <property type="match status" value="1"/>
</dbReference>
<keyword evidence="11" id="KW-0106">Calcium</keyword>
<keyword evidence="4 17" id="KW-0245">EGF-like domain</keyword>
<keyword evidence="14" id="KW-0865">Zymogen</keyword>
<evidence type="ECO:0000256" key="20">
    <source>
        <dbReference type="SAM" id="MobiDB-lite"/>
    </source>
</evidence>
<feature type="region of interest" description="Disordered" evidence="20">
    <location>
        <begin position="67"/>
        <end position="150"/>
    </location>
</feature>
<dbReference type="PROSITE" id="PS00010">
    <property type="entry name" value="ASX_HYDROXYL"/>
    <property type="match status" value="1"/>
</dbReference>
<evidence type="ECO:0000259" key="23">
    <source>
        <dbReference type="PROSITE" id="PS50240"/>
    </source>
</evidence>
<dbReference type="PROSITE" id="PS50026">
    <property type="entry name" value="EGF_3"/>
    <property type="match status" value="1"/>
</dbReference>
<evidence type="ECO:0000256" key="11">
    <source>
        <dbReference type="ARBA" id="ARBA00022837"/>
    </source>
</evidence>
<keyword evidence="3" id="KW-0964">Secreted</keyword>
<dbReference type="GO" id="GO:0007596">
    <property type="term" value="P:blood coagulation"/>
    <property type="evidence" value="ECO:0007669"/>
    <property type="project" value="UniProtKB-KW"/>
</dbReference>
<dbReference type="SUPFAM" id="SSF57196">
    <property type="entry name" value="EGF/Laminin"/>
    <property type="match status" value="2"/>
</dbReference>
<evidence type="ECO:0000256" key="9">
    <source>
        <dbReference type="ARBA" id="ARBA00022801"/>
    </source>
</evidence>
<dbReference type="InterPro" id="IPR001881">
    <property type="entry name" value="EGF-like_Ca-bd_dom"/>
</dbReference>
<dbReference type="FunFam" id="2.10.25.10:FF:000259">
    <property type="entry name" value="Coagulation factor VII"/>
    <property type="match status" value="1"/>
</dbReference>
<dbReference type="SMART" id="SM00181">
    <property type="entry name" value="EGF"/>
    <property type="match status" value="2"/>
</dbReference>
<evidence type="ECO:0000256" key="15">
    <source>
        <dbReference type="ARBA" id="ARBA00023157"/>
    </source>
</evidence>
<keyword evidence="9 19" id="KW-0378">Hydrolase</keyword>
<evidence type="ECO:0000256" key="17">
    <source>
        <dbReference type="PROSITE-ProRule" id="PRU00076"/>
    </source>
</evidence>
<name>A0A835ZMK0_SHEEP</name>
<evidence type="ECO:0000259" key="21">
    <source>
        <dbReference type="PROSITE" id="PS50026"/>
    </source>
</evidence>
<dbReference type="Pfam" id="PF00089">
    <property type="entry name" value="Trypsin"/>
    <property type="match status" value="1"/>
</dbReference>
<evidence type="ECO:0000256" key="8">
    <source>
        <dbReference type="ARBA" id="ARBA00022696"/>
    </source>
</evidence>
<dbReference type="PROSITE" id="PS50102">
    <property type="entry name" value="RRM"/>
    <property type="match status" value="1"/>
</dbReference>
<dbReference type="GO" id="GO:0003723">
    <property type="term" value="F:RNA binding"/>
    <property type="evidence" value="ECO:0007669"/>
    <property type="project" value="UniProtKB-UniRule"/>
</dbReference>
<sequence length="867" mass="96936">MVEADRPGKLFIGGLNTETNEKALEAVFGKYGRIVEVLLMKDCETNKSRGFAFVTFESPADAKDAARDMNGKSLDGKAIKVEQATKPSFESGRRGPPLPPRSRGPPRGLRGGRGGSGGTRGPPSHGGHMDDGGYSMNFNMSSSRGPLPEEDHHHEVGVLLLKDLPLQDQFEAAVEWEEELLYHVEEIVTEVHLEGNPCHLVEMFICPQEMMDILLKTAIQAEITQILVIQEIMHHHQEIILTVIMVIPVHMMTIHQEAIVIEMAMVVIVTIQIIQVEVPTEIHMRVMVTHVVLHLHEGPRHLMVDAVAIMITAAHVTDMVEVETVTQAAEVISTQVVVIGLADKKEGFPLLWKGGTLLHEIPTAVQAVEHQEVVAVEEADLIEGEAGADTKNKQLWTKIPVQRNKQKWNLFYHNYPRTTKRKDCVTFLKFPVKFPFHNFYVLVRKEKKPGVIPLIIVAVTQLKSSFKFQFFLTVKMPPKFSIGQRGTIQTEFWKQYVDGDQCESNPCLNGGMCKDDINSYECWCQAGFEGKNCELDATCSIKNGRCKQFCKRDADNKVVCSCTAGYRLAQDQKSCEPAVPFPCGRVSVLHTSKKLTRAETIFSNMNYENSSEAEIIWDNVTQSNQSFDDFNRVVGGEDAARGQFPWQVLLHGEIAAFCGGSIVNEKWVVTAAHCIKPGVKITVVAGEHNTEKPEPTEQKRNVIRAIPYHGYNASINKYSHDIALLELDEPLELNSYVTPICIADREYTNIFLKFGYGYVSGWGKVFNRGRSASILQYLKVPLVDRATCLRSTKFTIYNHMFCAGYHEGGKDSCQGDSGGPHVTEVEGTSFLTGIISWGEECAMKGKYGIYTKVSRYVNWIKEKTKLT</sequence>
<dbReference type="PROSITE" id="PS01187">
    <property type="entry name" value="EGF_CA"/>
    <property type="match status" value="1"/>
</dbReference>
<feature type="domain" description="Peptidase S1" evidence="23">
    <location>
        <begin position="633"/>
        <end position="865"/>
    </location>
</feature>
<evidence type="ECO:0000256" key="10">
    <source>
        <dbReference type="ARBA" id="ARBA00022825"/>
    </source>
</evidence>
<feature type="domain" description="EGF-like" evidence="21">
    <location>
        <begin position="498"/>
        <end position="534"/>
    </location>
</feature>
<evidence type="ECO:0000256" key="19">
    <source>
        <dbReference type="RuleBase" id="RU363034"/>
    </source>
</evidence>